<dbReference type="Proteomes" id="UP001302274">
    <property type="component" value="Unassembled WGS sequence"/>
</dbReference>
<comment type="caution">
    <text evidence="4">The sequence shown here is derived from an EMBL/GenBank/DDBJ whole genome shotgun (WGS) entry which is preliminary data.</text>
</comment>
<gene>
    <name evidence="4" type="ORF">SHI21_12190</name>
</gene>
<evidence type="ECO:0000256" key="2">
    <source>
        <dbReference type="PROSITE-ProRule" id="PRU00169"/>
    </source>
</evidence>
<dbReference type="PANTHER" id="PTHR44591">
    <property type="entry name" value="STRESS RESPONSE REGULATOR PROTEIN 1"/>
    <property type="match status" value="1"/>
</dbReference>
<dbReference type="SUPFAM" id="SSF52172">
    <property type="entry name" value="CheY-like"/>
    <property type="match status" value="1"/>
</dbReference>
<dbReference type="PANTHER" id="PTHR44591:SF3">
    <property type="entry name" value="RESPONSE REGULATORY DOMAIN-CONTAINING PROTEIN"/>
    <property type="match status" value="1"/>
</dbReference>
<dbReference type="Pfam" id="PF00072">
    <property type="entry name" value="Response_reg"/>
    <property type="match status" value="1"/>
</dbReference>
<keyword evidence="5" id="KW-1185">Reference proteome</keyword>
<dbReference type="RefSeq" id="WP_323576869.1">
    <property type="nucleotide sequence ID" value="NZ_JAYGJQ010000002.1"/>
</dbReference>
<name>A0ABU5VY88_9BACT</name>
<dbReference type="InterPro" id="IPR050595">
    <property type="entry name" value="Bact_response_regulator"/>
</dbReference>
<keyword evidence="1 2" id="KW-0597">Phosphoprotein</keyword>
<evidence type="ECO:0000256" key="1">
    <source>
        <dbReference type="ARBA" id="ARBA00022553"/>
    </source>
</evidence>
<proteinExistence type="predicted"/>
<dbReference type="InterPro" id="IPR011006">
    <property type="entry name" value="CheY-like_superfamily"/>
</dbReference>
<reference evidence="4 5" key="1">
    <citation type="submission" date="2023-11" db="EMBL/GenBank/DDBJ databases">
        <title>A Novel Polar Bacteriovorax (B. antarcticus) Isolated from the Biocrust in Antarctica.</title>
        <authorList>
            <person name="Mun W."/>
            <person name="Choi S.Y."/>
            <person name="Mitchell R.J."/>
        </authorList>
    </citation>
    <scope>NUCLEOTIDE SEQUENCE [LARGE SCALE GENOMIC DNA]</scope>
    <source>
        <strain evidence="4 5">PP10</strain>
    </source>
</reference>
<dbReference type="PROSITE" id="PS50110">
    <property type="entry name" value="RESPONSE_REGULATORY"/>
    <property type="match status" value="1"/>
</dbReference>
<accession>A0ABU5VY88</accession>
<dbReference type="EMBL" id="JAYGJQ010000002">
    <property type="protein sequence ID" value="MEA9356975.1"/>
    <property type="molecule type" value="Genomic_DNA"/>
</dbReference>
<dbReference type="InterPro" id="IPR001789">
    <property type="entry name" value="Sig_transdc_resp-reg_receiver"/>
</dbReference>
<dbReference type="SMART" id="SM00448">
    <property type="entry name" value="REC"/>
    <property type="match status" value="1"/>
</dbReference>
<evidence type="ECO:0000313" key="4">
    <source>
        <dbReference type="EMBL" id="MEA9356975.1"/>
    </source>
</evidence>
<dbReference type="Gene3D" id="3.40.50.2300">
    <property type="match status" value="1"/>
</dbReference>
<sequence length="144" mass="16129">MHNILLLEEVSIPENLHLLILDNTKSYQERMISDLGEIGFKGKITVATSLAEAFEQFKKEAPGFVLCDSKLVDGIGTDLLKAIRSKSQLNYLPFLMVSADSDIDNILEATNDGADGYLVRPWTKKDLIEQIAFAYSKRKRPDPV</sequence>
<feature type="domain" description="Response regulatory" evidence="3">
    <location>
        <begin position="17"/>
        <end position="135"/>
    </location>
</feature>
<evidence type="ECO:0000259" key="3">
    <source>
        <dbReference type="PROSITE" id="PS50110"/>
    </source>
</evidence>
<feature type="modified residue" description="4-aspartylphosphate" evidence="2">
    <location>
        <position position="68"/>
    </location>
</feature>
<evidence type="ECO:0000313" key="5">
    <source>
        <dbReference type="Proteomes" id="UP001302274"/>
    </source>
</evidence>
<organism evidence="4 5">
    <name type="scientific">Bacteriovorax antarcticus</name>
    <dbReference type="NCBI Taxonomy" id="3088717"/>
    <lineage>
        <taxon>Bacteria</taxon>
        <taxon>Pseudomonadati</taxon>
        <taxon>Bdellovibrionota</taxon>
        <taxon>Bacteriovoracia</taxon>
        <taxon>Bacteriovoracales</taxon>
        <taxon>Bacteriovoracaceae</taxon>
        <taxon>Bacteriovorax</taxon>
    </lineage>
</organism>
<protein>
    <submittedName>
        <fullName evidence="4">Response regulator</fullName>
    </submittedName>
</protein>